<accession>A0ABD3QPH3</accession>
<feature type="transmembrane region" description="Helical" evidence="7">
    <location>
        <begin position="49"/>
        <end position="69"/>
    </location>
</feature>
<comment type="cofactor">
    <cofactor evidence="1">
        <name>Zn(2+)</name>
        <dbReference type="ChEBI" id="CHEBI:29105"/>
    </cofactor>
</comment>
<feature type="transmembrane region" description="Helical" evidence="7">
    <location>
        <begin position="163"/>
        <end position="181"/>
    </location>
</feature>
<comment type="caution">
    <text evidence="8">The sequence shown here is derived from an EMBL/GenBank/DDBJ whole genome shotgun (WGS) entry which is preliminary data.</text>
</comment>
<evidence type="ECO:0000256" key="2">
    <source>
        <dbReference type="ARBA" id="ARBA00007931"/>
    </source>
</evidence>
<gene>
    <name evidence="8" type="ORF">ACHAW5_009417</name>
</gene>
<protein>
    <submittedName>
        <fullName evidence="8">Uncharacterized protein</fullName>
    </submittedName>
</protein>
<keyword evidence="4" id="KW-0378">Hydrolase</keyword>
<keyword evidence="7" id="KW-0812">Transmembrane</keyword>
<evidence type="ECO:0000256" key="1">
    <source>
        <dbReference type="ARBA" id="ARBA00001947"/>
    </source>
</evidence>
<evidence type="ECO:0000256" key="4">
    <source>
        <dbReference type="ARBA" id="ARBA00022801"/>
    </source>
</evidence>
<keyword evidence="6" id="KW-0482">Metalloprotease</keyword>
<dbReference type="PANTHER" id="PTHR39188">
    <property type="entry name" value="MEMBRANE-ASSOCIATED ZINC METALLOPROTEASE M50B"/>
    <property type="match status" value="1"/>
</dbReference>
<dbReference type="GO" id="GO:0006508">
    <property type="term" value="P:proteolysis"/>
    <property type="evidence" value="ECO:0007669"/>
    <property type="project" value="UniProtKB-KW"/>
</dbReference>
<evidence type="ECO:0000256" key="6">
    <source>
        <dbReference type="ARBA" id="ARBA00023049"/>
    </source>
</evidence>
<dbReference type="AlphaFoldDB" id="A0ABD3QPH3"/>
<sequence>MATPTFGYSVSLGSCVAGIPVKLHYSFFLLLLLEFVSSVLNYKVGYDRYPMYILLVVVLYGPILLLTILVHEFGHALTTKRLGGTVDGIVLWPLGGFALCGPVDALVGDLKVALMGPMTHVPMGFLWWVLYAILRDGEFSGLWPNATIYLDVLSTPAGFFETLSAQALYINIALFCFNLLIPGERRARAGICISANPLGVFSFFFLSSPTPTDFVPSSASAQLPQNEIRTKKKKSAYPLDGGRVFAACLILKFKLKSLAAAKVTAITAMIISAGMILYAIISFFTSAYSFELFVGLVGCFVFYESYELWAAARRDGLADHSIFGRKCYQDSVVGDANEPPVPAQDDEAVMA</sequence>
<evidence type="ECO:0000256" key="7">
    <source>
        <dbReference type="SAM" id="Phobius"/>
    </source>
</evidence>
<keyword evidence="7" id="KW-0472">Membrane</keyword>
<feature type="transmembrane region" description="Helical" evidence="7">
    <location>
        <begin position="114"/>
        <end position="134"/>
    </location>
</feature>
<feature type="transmembrane region" description="Helical" evidence="7">
    <location>
        <begin position="89"/>
        <end position="107"/>
    </location>
</feature>
<name>A0ABD3QPH3_9STRA</name>
<keyword evidence="9" id="KW-1185">Reference proteome</keyword>
<feature type="transmembrane region" description="Helical" evidence="7">
    <location>
        <begin position="287"/>
        <end position="306"/>
    </location>
</feature>
<proteinExistence type="inferred from homology"/>
<evidence type="ECO:0000313" key="9">
    <source>
        <dbReference type="Proteomes" id="UP001530315"/>
    </source>
</evidence>
<dbReference type="GO" id="GO:0008237">
    <property type="term" value="F:metallopeptidase activity"/>
    <property type="evidence" value="ECO:0007669"/>
    <property type="project" value="UniProtKB-KW"/>
</dbReference>
<feature type="transmembrane region" description="Helical" evidence="7">
    <location>
        <begin position="259"/>
        <end position="281"/>
    </location>
</feature>
<comment type="similarity">
    <text evidence="2">Belongs to the peptidase M50B family.</text>
</comment>
<evidence type="ECO:0000313" key="8">
    <source>
        <dbReference type="EMBL" id="KAL3802012.1"/>
    </source>
</evidence>
<evidence type="ECO:0000256" key="3">
    <source>
        <dbReference type="ARBA" id="ARBA00022670"/>
    </source>
</evidence>
<keyword evidence="3" id="KW-0645">Protease</keyword>
<reference evidence="8 9" key="1">
    <citation type="submission" date="2024-10" db="EMBL/GenBank/DDBJ databases">
        <title>Updated reference genomes for cyclostephanoid diatoms.</title>
        <authorList>
            <person name="Roberts W.R."/>
            <person name="Alverson A.J."/>
        </authorList>
    </citation>
    <scope>NUCLEOTIDE SEQUENCE [LARGE SCALE GENOMIC DNA]</scope>
    <source>
        <strain evidence="8 9">AJA276-08</strain>
    </source>
</reference>
<dbReference type="Proteomes" id="UP001530315">
    <property type="component" value="Unassembled WGS sequence"/>
</dbReference>
<organism evidence="8 9">
    <name type="scientific">Stephanodiscus triporus</name>
    <dbReference type="NCBI Taxonomy" id="2934178"/>
    <lineage>
        <taxon>Eukaryota</taxon>
        <taxon>Sar</taxon>
        <taxon>Stramenopiles</taxon>
        <taxon>Ochrophyta</taxon>
        <taxon>Bacillariophyta</taxon>
        <taxon>Coscinodiscophyceae</taxon>
        <taxon>Thalassiosirophycidae</taxon>
        <taxon>Stephanodiscales</taxon>
        <taxon>Stephanodiscaceae</taxon>
        <taxon>Stephanodiscus</taxon>
    </lineage>
</organism>
<keyword evidence="5" id="KW-0862">Zinc</keyword>
<keyword evidence="7" id="KW-1133">Transmembrane helix</keyword>
<dbReference type="PANTHER" id="PTHR39188:SF3">
    <property type="entry name" value="STAGE IV SPORULATION PROTEIN FB"/>
    <property type="match status" value="1"/>
</dbReference>
<dbReference type="EMBL" id="JALLAZ020000166">
    <property type="protein sequence ID" value="KAL3802012.1"/>
    <property type="molecule type" value="Genomic_DNA"/>
</dbReference>
<evidence type="ECO:0000256" key="5">
    <source>
        <dbReference type="ARBA" id="ARBA00022833"/>
    </source>
</evidence>